<dbReference type="GO" id="GO:0008270">
    <property type="term" value="F:zinc ion binding"/>
    <property type="evidence" value="ECO:0007669"/>
    <property type="project" value="UniProtKB-KW"/>
</dbReference>
<dbReference type="GO" id="GO:0005096">
    <property type="term" value="F:GTPase activator activity"/>
    <property type="evidence" value="ECO:0007669"/>
    <property type="project" value="InterPro"/>
</dbReference>
<organism evidence="8 9">
    <name type="scientific">Linnemannia exigua</name>
    <dbReference type="NCBI Taxonomy" id="604196"/>
    <lineage>
        <taxon>Eukaryota</taxon>
        <taxon>Fungi</taxon>
        <taxon>Fungi incertae sedis</taxon>
        <taxon>Mucoromycota</taxon>
        <taxon>Mortierellomycotina</taxon>
        <taxon>Mortierellomycetes</taxon>
        <taxon>Mortierellales</taxon>
        <taxon>Mortierellaceae</taxon>
        <taxon>Linnemannia</taxon>
    </lineage>
</organism>
<evidence type="ECO:0000256" key="3">
    <source>
        <dbReference type="ARBA" id="ARBA00022771"/>
    </source>
</evidence>
<comment type="caution">
    <text evidence="8">The sequence shown here is derived from an EMBL/GenBank/DDBJ whole genome shotgun (WGS) entry which is preliminary data.</text>
</comment>
<dbReference type="SUPFAM" id="SSF57863">
    <property type="entry name" value="ArfGap/RecO-like zinc finger"/>
    <property type="match status" value="1"/>
</dbReference>
<feature type="compositionally biased region" description="Low complexity" evidence="6">
    <location>
        <begin position="438"/>
        <end position="474"/>
    </location>
</feature>
<dbReference type="PRINTS" id="PR00405">
    <property type="entry name" value="REVINTRACTNG"/>
</dbReference>
<name>A0AAD4H8D8_9FUNG</name>
<feature type="domain" description="Arf-GAP" evidence="7">
    <location>
        <begin position="1"/>
        <end position="116"/>
    </location>
</feature>
<dbReference type="GO" id="GO:0005737">
    <property type="term" value="C:cytoplasm"/>
    <property type="evidence" value="ECO:0007669"/>
    <property type="project" value="TreeGrafter"/>
</dbReference>
<feature type="compositionally biased region" description="Low complexity" evidence="6">
    <location>
        <begin position="178"/>
        <end position="196"/>
    </location>
</feature>
<reference evidence="8" key="1">
    <citation type="journal article" date="2020" name="Fungal Divers.">
        <title>Resolving the Mortierellaceae phylogeny through synthesis of multi-gene phylogenetics and phylogenomics.</title>
        <authorList>
            <person name="Vandepol N."/>
            <person name="Liber J."/>
            <person name="Desiro A."/>
            <person name="Na H."/>
            <person name="Kennedy M."/>
            <person name="Barry K."/>
            <person name="Grigoriev I.V."/>
            <person name="Miller A.N."/>
            <person name="O'Donnell K."/>
            <person name="Stajich J.E."/>
            <person name="Bonito G."/>
        </authorList>
    </citation>
    <scope>NUCLEOTIDE SEQUENCE</scope>
    <source>
        <strain evidence="8">NRRL 28262</strain>
    </source>
</reference>
<protein>
    <recommendedName>
        <fullName evidence="7">Arf-GAP domain-containing protein</fullName>
    </recommendedName>
</protein>
<keyword evidence="2" id="KW-0677">Repeat</keyword>
<evidence type="ECO:0000256" key="2">
    <source>
        <dbReference type="ARBA" id="ARBA00022737"/>
    </source>
</evidence>
<gene>
    <name evidence="8" type="ORF">BGZ95_007126</name>
</gene>
<feature type="region of interest" description="Disordered" evidence="6">
    <location>
        <begin position="375"/>
        <end position="397"/>
    </location>
</feature>
<feature type="compositionally biased region" description="Polar residues" evidence="6">
    <location>
        <begin position="427"/>
        <end position="437"/>
    </location>
</feature>
<accession>A0AAD4H8D8</accession>
<keyword evidence="3 5" id="KW-0863">Zinc-finger</keyword>
<evidence type="ECO:0000313" key="9">
    <source>
        <dbReference type="Proteomes" id="UP001194580"/>
    </source>
</evidence>
<feature type="compositionally biased region" description="Low complexity" evidence="6">
    <location>
        <begin position="585"/>
        <end position="596"/>
    </location>
</feature>
<dbReference type="InterPro" id="IPR001164">
    <property type="entry name" value="ArfGAP_dom"/>
</dbReference>
<evidence type="ECO:0000256" key="1">
    <source>
        <dbReference type="ARBA" id="ARBA00022723"/>
    </source>
</evidence>
<feature type="compositionally biased region" description="Low complexity" evidence="6">
    <location>
        <begin position="224"/>
        <end position="235"/>
    </location>
</feature>
<feature type="region of interest" description="Disordered" evidence="6">
    <location>
        <begin position="419"/>
        <end position="474"/>
    </location>
</feature>
<dbReference type="Pfam" id="PF01412">
    <property type="entry name" value="ArfGap"/>
    <property type="match status" value="1"/>
</dbReference>
<dbReference type="GO" id="GO:0016020">
    <property type="term" value="C:membrane"/>
    <property type="evidence" value="ECO:0007669"/>
    <property type="project" value="TreeGrafter"/>
</dbReference>
<dbReference type="InterPro" id="IPR037278">
    <property type="entry name" value="ARFGAP/RecO"/>
</dbReference>
<dbReference type="PANTHER" id="PTHR46134">
    <property type="entry name" value="DRONGO, ISOFORM F"/>
    <property type="match status" value="1"/>
</dbReference>
<evidence type="ECO:0000259" key="7">
    <source>
        <dbReference type="PROSITE" id="PS50115"/>
    </source>
</evidence>
<feature type="compositionally biased region" description="Low complexity" evidence="6">
    <location>
        <begin position="115"/>
        <end position="136"/>
    </location>
</feature>
<dbReference type="AlphaFoldDB" id="A0AAD4H8D8"/>
<dbReference type="Gene3D" id="1.10.220.150">
    <property type="entry name" value="Arf GTPase activating protein"/>
    <property type="match status" value="1"/>
</dbReference>
<feature type="compositionally biased region" description="Polar residues" evidence="6">
    <location>
        <begin position="153"/>
        <end position="169"/>
    </location>
</feature>
<dbReference type="InterPro" id="IPR038508">
    <property type="entry name" value="ArfGAP_dom_sf"/>
</dbReference>
<dbReference type="EMBL" id="JAAAIL010000342">
    <property type="protein sequence ID" value="KAG0276731.1"/>
    <property type="molecule type" value="Genomic_DNA"/>
</dbReference>
<dbReference type="Proteomes" id="UP001194580">
    <property type="component" value="Unassembled WGS sequence"/>
</dbReference>
<feature type="compositionally biased region" description="Low complexity" evidence="6">
    <location>
        <begin position="532"/>
        <end position="561"/>
    </location>
</feature>
<evidence type="ECO:0000256" key="4">
    <source>
        <dbReference type="ARBA" id="ARBA00022833"/>
    </source>
</evidence>
<feature type="compositionally biased region" description="Low complexity" evidence="6">
    <location>
        <begin position="509"/>
        <end position="525"/>
    </location>
</feature>
<dbReference type="SMART" id="SM00105">
    <property type="entry name" value="ArfGap"/>
    <property type="match status" value="1"/>
</dbReference>
<feature type="region of interest" description="Disordered" evidence="6">
    <location>
        <begin position="509"/>
        <end position="605"/>
    </location>
</feature>
<feature type="region of interest" description="Disordered" evidence="6">
    <location>
        <begin position="153"/>
        <end position="244"/>
    </location>
</feature>
<evidence type="ECO:0000313" key="8">
    <source>
        <dbReference type="EMBL" id="KAG0276731.1"/>
    </source>
</evidence>
<evidence type="ECO:0000256" key="6">
    <source>
        <dbReference type="SAM" id="MobiDB-lite"/>
    </source>
</evidence>
<evidence type="ECO:0000256" key="5">
    <source>
        <dbReference type="PROSITE-ProRule" id="PRU00288"/>
    </source>
</evidence>
<dbReference type="InterPro" id="IPR052248">
    <property type="entry name" value="Arf-GAP_FG-repeat_protein"/>
</dbReference>
<proteinExistence type="predicted"/>
<dbReference type="PANTHER" id="PTHR46134:SF3">
    <property type="entry name" value="ARFGAP WITH FG REPEATS 1"/>
    <property type="match status" value="1"/>
</dbReference>
<keyword evidence="1" id="KW-0479">Metal-binding</keyword>
<sequence length="732" mass="77390">MSLLKLPENKKCFDCPSKVNVYANLFNNTFICEKCSGLLRELNHRVKSISASTFTTEEMSALQKGGNLVAKKIWLATWSWREYPEPDAHEVDNVRQFMRAKYVKKLWYQDPTGGSPVAAAASATPTPTSPTSAHGPNSTLAVPDRVRVISKSQSIDVNNHIASPSTPTAATPERTLSRKSSTLSSDSGSTISKSTDPSSAGSSPFYPGAQKSAQPSPSLLQNFQQQQQQQQQRRQGSFDNAMGITANNYNNVNNNINSQSVLGGQAFAATPAATETSDPFSLMTNAFSNMGMNPSLPAGINSNDAFGTQSNGGYAGQSTFSQAPLSQALSSNDFFSSFSQPSSSAALQATSSDPFSLAASGQTQHRQHQPYMNQGAFQGLDFGGGSPSLATPAAPTVSGNGAEALGGAKSFDDYLSVLGQGQQQQQPASSSVGSIYNSSPSAFSTTSSSTTSLSPQSTGSANPFGLQQQHPQQLQRAFTADYISTNTGYNGTSAAPASSGQQSNPFALFAKQPQPQPQPAFFDPFGNMNVPQQYQQQQHQQQQQQQDYFSTSGLGTSGSRSPNPFAMASGGSHGQSAALRSPFDQQQQYQYQQQQQTMQPAVIRSTSESSYNFQNAFGNSSNNSNDIMGGAAGSSTSIYESAFSMPGAPTRSMTVPATISQTGSGAGNNNTNMNDMFGQWMKPAPVAATSKYPSIDDLDPFSASLSSSSSMPVSLNAAASTSTYSNPFSLNM</sequence>
<dbReference type="PROSITE" id="PS50115">
    <property type="entry name" value="ARFGAP"/>
    <property type="match status" value="1"/>
</dbReference>
<keyword evidence="9" id="KW-1185">Reference proteome</keyword>
<dbReference type="CDD" id="cd08838">
    <property type="entry name" value="ArfGap_AGFG"/>
    <property type="match status" value="1"/>
</dbReference>
<feature type="compositionally biased region" description="Polar residues" evidence="6">
    <location>
        <begin position="211"/>
        <end position="223"/>
    </location>
</feature>
<feature type="region of interest" description="Disordered" evidence="6">
    <location>
        <begin position="115"/>
        <end position="141"/>
    </location>
</feature>
<keyword evidence="4" id="KW-0862">Zinc</keyword>